<dbReference type="PROSITE" id="PS00687">
    <property type="entry name" value="ALDEHYDE_DEHYDR_GLU"/>
    <property type="match status" value="1"/>
</dbReference>
<feature type="domain" description="Aldehyde dehydrogenase" evidence="6">
    <location>
        <begin position="27"/>
        <end position="480"/>
    </location>
</feature>
<evidence type="ECO:0000256" key="2">
    <source>
        <dbReference type="ARBA" id="ARBA00023002"/>
    </source>
</evidence>
<evidence type="ECO:0000256" key="4">
    <source>
        <dbReference type="RuleBase" id="RU003345"/>
    </source>
</evidence>
<dbReference type="Proteomes" id="UP000586827">
    <property type="component" value="Unassembled WGS sequence"/>
</dbReference>
<dbReference type="NCBIfam" id="NF006916">
    <property type="entry name" value="PRK09407.1"/>
    <property type="match status" value="1"/>
</dbReference>
<evidence type="ECO:0000256" key="1">
    <source>
        <dbReference type="ARBA" id="ARBA00009986"/>
    </source>
</evidence>
<dbReference type="Gene3D" id="3.40.309.10">
    <property type="entry name" value="Aldehyde Dehydrogenase, Chain A, domain 2"/>
    <property type="match status" value="1"/>
</dbReference>
<evidence type="ECO:0000313" key="8">
    <source>
        <dbReference type="Proteomes" id="UP000586827"/>
    </source>
</evidence>
<dbReference type="InterPro" id="IPR016161">
    <property type="entry name" value="Ald_DH/histidinol_DH"/>
</dbReference>
<proteinExistence type="inferred from homology"/>
<evidence type="ECO:0000313" key="7">
    <source>
        <dbReference type="EMBL" id="NNH68846.1"/>
    </source>
</evidence>
<evidence type="ECO:0000256" key="3">
    <source>
        <dbReference type="PROSITE-ProRule" id="PRU10007"/>
    </source>
</evidence>
<evidence type="ECO:0000256" key="5">
    <source>
        <dbReference type="SAM" id="MobiDB-lite"/>
    </source>
</evidence>
<comment type="caution">
    <text evidence="7">The sequence shown here is derived from an EMBL/GenBank/DDBJ whole genome shotgun (WGS) entry which is preliminary data.</text>
</comment>
<keyword evidence="2 4" id="KW-0560">Oxidoreductase</keyword>
<feature type="region of interest" description="Disordered" evidence="5">
    <location>
        <begin position="449"/>
        <end position="474"/>
    </location>
</feature>
<dbReference type="Gene3D" id="3.40.605.10">
    <property type="entry name" value="Aldehyde Dehydrogenase, Chain A, domain 1"/>
    <property type="match status" value="1"/>
</dbReference>
<dbReference type="EMBL" id="JABELX010000001">
    <property type="protein sequence ID" value="NNH68846.1"/>
    <property type="molecule type" value="Genomic_DNA"/>
</dbReference>
<dbReference type="InterPro" id="IPR016162">
    <property type="entry name" value="Ald_DH_N"/>
</dbReference>
<sequence>MPIPDSTVLQRLSALAAVSDEPGRHTAVIGEVFTGASLGEVPVAEAADVTAAVGVARTAQRQWAARPVKERAAVIERYRKLVLDNRDGLLDIIQAETGKARWTAQEEALGILAGTRYYSRLSARLLRPRRVPGPLPLVTRVRVARRPKGVVGVIAPWNYPMFLAIGDSLPALLAGNAVLLKPAARTPFSALANAELLYRAGLPRELLAVLPGPGSTVGGAIAESCDFLMFTGSTDTGRILARRCAERLIGFAAELGGKNPMIVTAGTDLAAVARVAARACFSNAGQLCLSIERIYVERSVATEFTGQFVAAAEALTVGPGYDFHTDMGSLTSPEQLETVRKHLADATSKGAHVLTGGRARPDLGPLFFEPTVLTGVTPEMDCARAETFGPLVSVYPVADVDEAVTLANDSEYGLNAAVFAATPAQGNALAARLRTGAVTVDEGYAAAAASPAAPMGGTGNSGSGRRHGPDGLLKYTDPQAIATTRLGVLGPPPKGSAARFFRMQVPIAELVARLPWR</sequence>
<dbReference type="FunFam" id="3.40.309.10:FF:000009">
    <property type="entry name" value="Aldehyde dehydrogenase A"/>
    <property type="match status" value="1"/>
</dbReference>
<protein>
    <submittedName>
        <fullName evidence="7">Succinate-semialdehyde dehydrogenase (NADP(+))</fullName>
    </submittedName>
</protein>
<dbReference type="SUPFAM" id="SSF53720">
    <property type="entry name" value="ALDH-like"/>
    <property type="match status" value="1"/>
</dbReference>
<dbReference type="InterPro" id="IPR016163">
    <property type="entry name" value="Ald_DH_C"/>
</dbReference>
<organism evidence="7 8">
    <name type="scientific">Nocardia uniformis</name>
    <dbReference type="NCBI Taxonomy" id="53432"/>
    <lineage>
        <taxon>Bacteria</taxon>
        <taxon>Bacillati</taxon>
        <taxon>Actinomycetota</taxon>
        <taxon>Actinomycetes</taxon>
        <taxon>Mycobacteriales</taxon>
        <taxon>Nocardiaceae</taxon>
        <taxon>Nocardia</taxon>
    </lineage>
</organism>
<dbReference type="InterPro" id="IPR029510">
    <property type="entry name" value="Ald_DH_CS_GLU"/>
</dbReference>
<dbReference type="AlphaFoldDB" id="A0A849BV98"/>
<keyword evidence="8" id="KW-1185">Reference proteome</keyword>
<reference evidence="7 8" key="1">
    <citation type="submission" date="2020-05" db="EMBL/GenBank/DDBJ databases">
        <title>MicrobeNet Type strains.</title>
        <authorList>
            <person name="Nicholson A.C."/>
        </authorList>
    </citation>
    <scope>NUCLEOTIDE SEQUENCE [LARGE SCALE GENOMIC DNA]</scope>
    <source>
        <strain evidence="7 8">JCM 3224</strain>
    </source>
</reference>
<evidence type="ECO:0000259" key="6">
    <source>
        <dbReference type="Pfam" id="PF00171"/>
    </source>
</evidence>
<feature type="active site" evidence="3">
    <location>
        <position position="254"/>
    </location>
</feature>
<dbReference type="InterPro" id="IPR015590">
    <property type="entry name" value="Aldehyde_DH_dom"/>
</dbReference>
<dbReference type="Pfam" id="PF00171">
    <property type="entry name" value="Aldedh"/>
    <property type="match status" value="1"/>
</dbReference>
<dbReference type="PANTHER" id="PTHR11699">
    <property type="entry name" value="ALDEHYDE DEHYDROGENASE-RELATED"/>
    <property type="match status" value="1"/>
</dbReference>
<dbReference type="GO" id="GO:0016620">
    <property type="term" value="F:oxidoreductase activity, acting on the aldehyde or oxo group of donors, NAD or NADP as acceptor"/>
    <property type="evidence" value="ECO:0007669"/>
    <property type="project" value="InterPro"/>
</dbReference>
<name>A0A849BV98_9NOCA</name>
<gene>
    <name evidence="7" type="ORF">HLB23_02970</name>
</gene>
<accession>A0A849BV98</accession>
<comment type="similarity">
    <text evidence="1 4">Belongs to the aldehyde dehydrogenase family.</text>
</comment>